<dbReference type="EMBL" id="BSYO01000001">
    <property type="protein sequence ID" value="GMG99747.1"/>
    <property type="molecule type" value="Genomic_DNA"/>
</dbReference>
<sequence>MGLLGKLWDDTVAGPLPENGLGKLRKSNNFSVRSSSGKDLDRGNARSYGDEATEGAMRVTRRIMILKPPGYDYQNGSPPVSPAGSTPTASTLSGSRGSFRRRRGSTDGNEKADEAGIRSPPSP</sequence>
<dbReference type="InterPro" id="IPR008406">
    <property type="entry name" value="DRM/ARP"/>
</dbReference>
<dbReference type="Proteomes" id="UP001279734">
    <property type="component" value="Unassembled WGS sequence"/>
</dbReference>
<feature type="compositionally biased region" description="Basic and acidic residues" evidence="2">
    <location>
        <begin position="104"/>
        <end position="116"/>
    </location>
</feature>
<feature type="region of interest" description="Disordered" evidence="2">
    <location>
        <begin position="68"/>
        <end position="123"/>
    </location>
</feature>
<feature type="region of interest" description="Disordered" evidence="2">
    <location>
        <begin position="1"/>
        <end position="53"/>
    </location>
</feature>
<dbReference type="PANTHER" id="PTHR33565">
    <property type="entry name" value="DORMANCY-ASSOCIATED PROTEIN 1"/>
    <property type="match status" value="1"/>
</dbReference>
<dbReference type="Pfam" id="PF05564">
    <property type="entry name" value="Auxin_repressed"/>
    <property type="match status" value="1"/>
</dbReference>
<accession>A0AAD3RXQ3</accession>
<proteinExistence type="inferred from homology"/>
<evidence type="ECO:0000256" key="1">
    <source>
        <dbReference type="ARBA" id="ARBA00010502"/>
    </source>
</evidence>
<comment type="caution">
    <text evidence="3">The sequence shown here is derived from an EMBL/GenBank/DDBJ whole genome shotgun (WGS) entry which is preliminary data.</text>
</comment>
<dbReference type="AlphaFoldDB" id="A0AAD3RXQ3"/>
<evidence type="ECO:0000256" key="2">
    <source>
        <dbReference type="SAM" id="MobiDB-lite"/>
    </source>
</evidence>
<evidence type="ECO:0000313" key="4">
    <source>
        <dbReference type="Proteomes" id="UP001279734"/>
    </source>
</evidence>
<reference evidence="3" key="1">
    <citation type="submission" date="2023-05" db="EMBL/GenBank/DDBJ databases">
        <title>Nepenthes gracilis genome sequencing.</title>
        <authorList>
            <person name="Fukushima K."/>
        </authorList>
    </citation>
    <scope>NUCLEOTIDE SEQUENCE</scope>
    <source>
        <strain evidence="3">SING2019-196</strain>
    </source>
</reference>
<name>A0AAD3RXQ3_NEPGR</name>
<organism evidence="3 4">
    <name type="scientific">Nepenthes gracilis</name>
    <name type="common">Slender pitcher plant</name>
    <dbReference type="NCBI Taxonomy" id="150966"/>
    <lineage>
        <taxon>Eukaryota</taxon>
        <taxon>Viridiplantae</taxon>
        <taxon>Streptophyta</taxon>
        <taxon>Embryophyta</taxon>
        <taxon>Tracheophyta</taxon>
        <taxon>Spermatophyta</taxon>
        <taxon>Magnoliopsida</taxon>
        <taxon>eudicotyledons</taxon>
        <taxon>Gunneridae</taxon>
        <taxon>Pentapetalae</taxon>
        <taxon>Caryophyllales</taxon>
        <taxon>Nepenthaceae</taxon>
        <taxon>Nepenthes</taxon>
    </lineage>
</organism>
<gene>
    <name evidence="3" type="ORF">Nepgr_001587</name>
</gene>
<keyword evidence="4" id="KW-1185">Reference proteome</keyword>
<feature type="compositionally biased region" description="Polar residues" evidence="2">
    <location>
        <begin position="74"/>
        <end position="92"/>
    </location>
</feature>
<dbReference type="PANTHER" id="PTHR33565:SF1">
    <property type="entry name" value="DORMANCY-ASSOCIATED PROTEIN HOMOLOG 3"/>
    <property type="match status" value="1"/>
</dbReference>
<comment type="similarity">
    <text evidence="1">Belongs to the DRM1/ARP family.</text>
</comment>
<protein>
    <submittedName>
        <fullName evidence="3">Uncharacterized protein</fullName>
    </submittedName>
</protein>
<evidence type="ECO:0000313" key="3">
    <source>
        <dbReference type="EMBL" id="GMG99747.1"/>
    </source>
</evidence>